<sequence length="162" mass="17677">MKFNNSFSSILTKIIIFSALLGIIVYFIYPALSASQGDSAQLAALLAAAASIISVLLTSIEIEASSDTNGKSGGGEPLSIFVGNLAYKASRDELKALFGKYGEVRSVRIMTDRATRRPRGFGFIEMDEKSARKAIKKLDGYEFMGRNIKVNEGNQRRQQQDG</sequence>
<dbReference type="SUPFAM" id="SSF54928">
    <property type="entry name" value="RNA-binding domain, RBD"/>
    <property type="match status" value="1"/>
</dbReference>
<keyword evidence="5" id="KW-1185">Reference proteome</keyword>
<dbReference type="EMBL" id="CP054491">
    <property type="protein sequence ID" value="QKQ25087.1"/>
    <property type="molecule type" value="Genomic_DNA"/>
</dbReference>
<dbReference type="PROSITE" id="PS50102">
    <property type="entry name" value="RRM"/>
    <property type="match status" value="1"/>
</dbReference>
<dbReference type="InterPro" id="IPR000504">
    <property type="entry name" value="RRM_dom"/>
</dbReference>
<accession>A0A6N0HSB1</accession>
<dbReference type="InterPro" id="IPR035979">
    <property type="entry name" value="RBD_domain_sf"/>
</dbReference>
<evidence type="ECO:0000256" key="2">
    <source>
        <dbReference type="SAM" id="Phobius"/>
    </source>
</evidence>
<dbReference type="Gene3D" id="3.30.70.330">
    <property type="match status" value="1"/>
</dbReference>
<protein>
    <submittedName>
        <fullName evidence="4">RNA-binding protein</fullName>
    </submittedName>
</protein>
<dbReference type="Proteomes" id="UP000509658">
    <property type="component" value="Chromosome"/>
</dbReference>
<dbReference type="GO" id="GO:0003723">
    <property type="term" value="F:RNA binding"/>
    <property type="evidence" value="ECO:0007669"/>
    <property type="project" value="UniProtKB-KW"/>
</dbReference>
<keyword evidence="2" id="KW-0812">Transmembrane</keyword>
<feature type="transmembrane region" description="Helical" evidence="2">
    <location>
        <begin position="41"/>
        <end position="62"/>
    </location>
</feature>
<dbReference type="InterPro" id="IPR052462">
    <property type="entry name" value="SLIRP/GR-RBP-like"/>
</dbReference>
<feature type="transmembrane region" description="Helical" evidence="2">
    <location>
        <begin position="7"/>
        <end position="29"/>
    </location>
</feature>
<keyword evidence="2" id="KW-0472">Membrane</keyword>
<name>A0A6N0HSB1_9GAMM</name>
<keyword evidence="2" id="KW-1133">Transmembrane helix</keyword>
<dbReference type="KEGG" id="rev:HUE57_01395"/>
<evidence type="ECO:0000313" key="4">
    <source>
        <dbReference type="EMBL" id="QKQ25087.1"/>
    </source>
</evidence>
<reference evidence="4 5" key="1">
    <citation type="submission" date="2020-05" db="EMBL/GenBank/DDBJ databases">
        <title>Horizontal transmission and recombination maintain forever young bacterial symbiont genomes.</title>
        <authorList>
            <person name="Russell S.L."/>
            <person name="Pepper-Tunick E."/>
            <person name="Svedberg J."/>
            <person name="Byrne A."/>
            <person name="Ruelas Castillo J."/>
            <person name="Vollmers C."/>
            <person name="Beinart R.A."/>
            <person name="Corbett-Detig R."/>
        </authorList>
    </citation>
    <scope>NUCLEOTIDE SEQUENCE [LARGE SCALE GENOMIC DNA]</scope>
    <source>
        <strain evidence="4">Santa_Monica_outfall</strain>
    </source>
</reference>
<dbReference type="RefSeq" id="WP_078483132.1">
    <property type="nucleotide sequence ID" value="NZ_CP054491.1"/>
</dbReference>
<dbReference type="PANTHER" id="PTHR48027">
    <property type="entry name" value="HETEROGENEOUS NUCLEAR RIBONUCLEOPROTEIN 87F-RELATED"/>
    <property type="match status" value="1"/>
</dbReference>
<dbReference type="InterPro" id="IPR012677">
    <property type="entry name" value="Nucleotide-bd_a/b_plait_sf"/>
</dbReference>
<dbReference type="SMART" id="SM00360">
    <property type="entry name" value="RRM"/>
    <property type="match status" value="1"/>
</dbReference>
<dbReference type="AlphaFoldDB" id="A0A6N0HSB1"/>
<evidence type="ECO:0000259" key="3">
    <source>
        <dbReference type="PROSITE" id="PS50102"/>
    </source>
</evidence>
<proteinExistence type="predicted"/>
<feature type="domain" description="RRM" evidence="3">
    <location>
        <begin position="78"/>
        <end position="155"/>
    </location>
</feature>
<organism evidence="4 5">
    <name type="scientific">Candidatus Reidiella endopervernicosa</name>
    <dbReference type="NCBI Taxonomy" id="2738883"/>
    <lineage>
        <taxon>Bacteria</taxon>
        <taxon>Pseudomonadati</taxon>
        <taxon>Pseudomonadota</taxon>
        <taxon>Gammaproteobacteria</taxon>
        <taxon>Candidatus Reidiella</taxon>
    </lineage>
</organism>
<evidence type="ECO:0000313" key="5">
    <source>
        <dbReference type="Proteomes" id="UP000509658"/>
    </source>
</evidence>
<gene>
    <name evidence="4" type="ORF">HUE57_01395</name>
</gene>
<keyword evidence="1" id="KW-0694">RNA-binding</keyword>
<dbReference type="Pfam" id="PF00076">
    <property type="entry name" value="RRM_1"/>
    <property type="match status" value="1"/>
</dbReference>
<evidence type="ECO:0000256" key="1">
    <source>
        <dbReference type="ARBA" id="ARBA00022884"/>
    </source>
</evidence>